<reference evidence="1" key="1">
    <citation type="submission" date="2009-05" db="EMBL/GenBank/DDBJ databases">
        <title>Oryza sativa Japonica Group genomic DNA, chromosome 6, BAC clone:KMK0024M20, cultivar:Khau Mac Kho.</title>
        <authorList>
            <person name="Matsumoto T."/>
            <person name="Wu J."/>
            <person name="Kanamori H."/>
        </authorList>
    </citation>
    <scope>NUCLEOTIDE SEQUENCE</scope>
    <source>
        <strain evidence="1">IRGC 101232</strain>
    </source>
</reference>
<gene>
    <name evidence="1" type="primary">OB_Ba0011H08.25</name>
</gene>
<accession>A0A1V1H3T6</accession>
<evidence type="ECO:0000313" key="1">
    <source>
        <dbReference type="EMBL" id="BAX25131.1"/>
    </source>
</evidence>
<dbReference type="EMBL" id="AP011474">
    <property type="protein sequence ID" value="BAX25131.1"/>
    <property type="molecule type" value="Genomic_DNA"/>
</dbReference>
<protein>
    <submittedName>
        <fullName evidence="1">Uncharacterized protein</fullName>
    </submittedName>
</protein>
<dbReference type="AlphaFoldDB" id="A0A1V1H3T6"/>
<proteinExistence type="predicted"/>
<name>A0A1V1H3T6_ORYBR</name>
<organism evidence="1">
    <name type="scientific">Oryza brachyantha</name>
    <name type="common">malo sina</name>
    <dbReference type="NCBI Taxonomy" id="4533"/>
    <lineage>
        <taxon>Eukaryota</taxon>
        <taxon>Viridiplantae</taxon>
        <taxon>Streptophyta</taxon>
        <taxon>Embryophyta</taxon>
        <taxon>Tracheophyta</taxon>
        <taxon>Spermatophyta</taxon>
        <taxon>Magnoliopsida</taxon>
        <taxon>Liliopsida</taxon>
        <taxon>Poales</taxon>
        <taxon>Poaceae</taxon>
        <taxon>BOP clade</taxon>
        <taxon>Oryzoideae</taxon>
        <taxon>Oryzeae</taxon>
        <taxon>Oryzinae</taxon>
        <taxon>Oryza</taxon>
    </lineage>
</organism>
<sequence>MCAPSMSRTRNQRTTISLVMCSPGRSDALRWHQRDCGMGIPLPPHSPYLLDQWPTSRVSLPKSSRASFDSLVILISWQLWKEHNRRVFDSVMSSVQEVLESVCSES</sequence>